<feature type="domain" description="Isopenicillin N synthase-like Fe(2+) 2OG dioxygenase" evidence="1">
    <location>
        <begin position="194"/>
        <end position="281"/>
    </location>
</feature>
<dbReference type="Gene3D" id="2.60.120.330">
    <property type="entry name" value="B-lactam Antibiotic, Isopenicillin N Synthase, Chain"/>
    <property type="match status" value="1"/>
</dbReference>
<sequence>MTITQTTAPPVPHYVPASDTKADLDYADLAVVDFSKLSTPEGRTELSRIVRDAMSTQGFFCVINHGLSLEQKDRIIDIGNVPFEQVSDEEKLKYIGKMLETGSYQGYKLRQYWHVDGGVRDQIENYNINRIVTKKEHPEALRPLLPELDAFAKHNHFNVLHPILRLMAIGLELPEETFVNIHGWDTVGETYVRFMKYYPRSAEEEAKSNNVWLKGHTDFGSITIVWSQPVAALQILSPDGKWRWVRHIDNAIVINAGDAMEFLSGGYYKATIHRVVQPPEDQRGYTRLGTFYFAIPDDSVKLVPLAESPVLQREGIKRRFDDEHAPTTEVWRKGRTAAYGKSELKIGQESGIEEEYINGVLVKHYN</sequence>
<dbReference type="RefSeq" id="XP_007395073.1">
    <property type="nucleotide sequence ID" value="XM_007395011.1"/>
</dbReference>
<dbReference type="InterPro" id="IPR050231">
    <property type="entry name" value="Iron_ascorbate_oxido_reductase"/>
</dbReference>
<gene>
    <name evidence="3" type="ORF">PHACADRAFT_254928</name>
</gene>
<organism evidence="3 4">
    <name type="scientific">Phanerochaete carnosa (strain HHB-10118-sp)</name>
    <name type="common">White-rot fungus</name>
    <name type="synonym">Peniophora carnosa</name>
    <dbReference type="NCBI Taxonomy" id="650164"/>
    <lineage>
        <taxon>Eukaryota</taxon>
        <taxon>Fungi</taxon>
        <taxon>Dikarya</taxon>
        <taxon>Basidiomycota</taxon>
        <taxon>Agaricomycotina</taxon>
        <taxon>Agaricomycetes</taxon>
        <taxon>Polyporales</taxon>
        <taxon>Phanerochaetaceae</taxon>
        <taxon>Phanerochaete</taxon>
    </lineage>
</organism>
<dbReference type="InterPro" id="IPR026992">
    <property type="entry name" value="DIOX_N"/>
</dbReference>
<reference evidence="3 4" key="1">
    <citation type="journal article" date="2012" name="BMC Genomics">
        <title>Comparative genomics of the white-rot fungi, Phanerochaete carnosa and P. chrysosporium, to elucidate the genetic basis of the distinct wood types they colonize.</title>
        <authorList>
            <person name="Suzuki H."/>
            <person name="MacDonald J."/>
            <person name="Syed K."/>
            <person name="Salamov A."/>
            <person name="Hori C."/>
            <person name="Aerts A."/>
            <person name="Henrissat B."/>
            <person name="Wiebenga A."/>
            <person name="vanKuyk P.A."/>
            <person name="Barry K."/>
            <person name="Lindquist E."/>
            <person name="LaButti K."/>
            <person name="Lapidus A."/>
            <person name="Lucas S."/>
            <person name="Coutinho P."/>
            <person name="Gong Y."/>
            <person name="Samejima M."/>
            <person name="Mahadevan R."/>
            <person name="Abou-Zaid M."/>
            <person name="de Vries R.P."/>
            <person name="Igarashi K."/>
            <person name="Yadav J.S."/>
            <person name="Grigoriev I.V."/>
            <person name="Master E.R."/>
        </authorList>
    </citation>
    <scope>NUCLEOTIDE SEQUENCE [LARGE SCALE GENOMIC DNA]</scope>
    <source>
        <strain evidence="3 4">HHB-10118-sp</strain>
    </source>
</reference>
<dbReference type="GeneID" id="18916169"/>
<evidence type="ECO:0000313" key="3">
    <source>
        <dbReference type="EMBL" id="EKM57255.1"/>
    </source>
</evidence>
<keyword evidence="4" id="KW-1185">Reference proteome</keyword>
<name>K5WDA4_PHACS</name>
<dbReference type="AlphaFoldDB" id="K5WDA4"/>
<dbReference type="HOGENOM" id="CLU_010119_10_0_1"/>
<dbReference type="InterPro" id="IPR044861">
    <property type="entry name" value="IPNS-like_FE2OG_OXY"/>
</dbReference>
<dbReference type="PRINTS" id="PR00682">
    <property type="entry name" value="IPNSYNTHASE"/>
</dbReference>
<dbReference type="KEGG" id="pco:PHACADRAFT_254928"/>
<protein>
    <recommendedName>
        <fullName evidence="5">Fe2OG dioxygenase domain-containing protein</fullName>
    </recommendedName>
</protein>
<dbReference type="OrthoDB" id="406156at2759"/>
<evidence type="ECO:0000313" key="4">
    <source>
        <dbReference type="Proteomes" id="UP000008370"/>
    </source>
</evidence>
<evidence type="ECO:0008006" key="5">
    <source>
        <dbReference type="Google" id="ProtNLM"/>
    </source>
</evidence>
<evidence type="ECO:0000259" key="1">
    <source>
        <dbReference type="Pfam" id="PF03171"/>
    </source>
</evidence>
<dbReference type="SUPFAM" id="SSF51197">
    <property type="entry name" value="Clavaminate synthase-like"/>
    <property type="match status" value="1"/>
</dbReference>
<dbReference type="InterPro" id="IPR027443">
    <property type="entry name" value="IPNS-like_sf"/>
</dbReference>
<accession>K5WDA4</accession>
<feature type="domain" description="Non-haem dioxygenase N-terminal" evidence="2">
    <location>
        <begin position="31"/>
        <end position="136"/>
    </location>
</feature>
<dbReference type="Pfam" id="PF14226">
    <property type="entry name" value="DIOX_N"/>
    <property type="match status" value="1"/>
</dbReference>
<dbReference type="Proteomes" id="UP000008370">
    <property type="component" value="Unassembled WGS sequence"/>
</dbReference>
<dbReference type="PANTHER" id="PTHR47990">
    <property type="entry name" value="2-OXOGLUTARATE (2OG) AND FE(II)-DEPENDENT OXYGENASE SUPERFAMILY PROTEIN-RELATED"/>
    <property type="match status" value="1"/>
</dbReference>
<proteinExistence type="predicted"/>
<evidence type="ECO:0000259" key="2">
    <source>
        <dbReference type="Pfam" id="PF14226"/>
    </source>
</evidence>
<dbReference type="EMBL" id="JH930471">
    <property type="protein sequence ID" value="EKM57255.1"/>
    <property type="molecule type" value="Genomic_DNA"/>
</dbReference>
<dbReference type="Pfam" id="PF03171">
    <property type="entry name" value="2OG-FeII_Oxy"/>
    <property type="match status" value="1"/>
</dbReference>
<dbReference type="InParanoid" id="K5WDA4"/>